<keyword evidence="5" id="KW-0119">Carbohydrate metabolism</keyword>
<evidence type="ECO:0000256" key="5">
    <source>
        <dbReference type="ARBA" id="ARBA00023277"/>
    </source>
</evidence>
<comment type="similarity">
    <text evidence="2">Belongs to the KHG/KDPG aldolase family.</text>
</comment>
<dbReference type="OrthoDB" id="9802667at2"/>
<dbReference type="SUPFAM" id="SSF51569">
    <property type="entry name" value="Aldolase"/>
    <property type="match status" value="1"/>
</dbReference>
<dbReference type="PANTHER" id="PTHR30246">
    <property type="entry name" value="2-KETO-3-DEOXY-6-PHOSPHOGLUCONATE ALDOLASE"/>
    <property type="match status" value="1"/>
</dbReference>
<proteinExistence type="inferred from homology"/>
<dbReference type="Proteomes" id="UP000270856">
    <property type="component" value="Unassembled WGS sequence"/>
</dbReference>
<evidence type="ECO:0000256" key="4">
    <source>
        <dbReference type="ARBA" id="ARBA00023239"/>
    </source>
</evidence>
<sequence>MNQFSEKLFSKTPIVGILRGYDKETVLSISRVFVNPGFTNLEVTKNSPNDYGIIEELVAEFEGKLNIGCGTILSIKDARKAIKVGASFIVTPIVEKKVIKYCVKKICLFFQELFHLQKFIMHGNGELKW</sequence>
<evidence type="ECO:0000313" key="7">
    <source>
        <dbReference type="Proteomes" id="UP000270856"/>
    </source>
</evidence>
<comment type="pathway">
    <text evidence="1">Carbohydrate acid metabolism.</text>
</comment>
<evidence type="ECO:0000256" key="3">
    <source>
        <dbReference type="ARBA" id="ARBA00011233"/>
    </source>
</evidence>
<name>A0A3N4NS01_9FLAO</name>
<dbReference type="CDD" id="cd00452">
    <property type="entry name" value="KDPG_aldolase"/>
    <property type="match status" value="1"/>
</dbReference>
<keyword evidence="4" id="KW-0456">Lyase</keyword>
<gene>
    <name evidence="6" type="ORF">EGM88_04480</name>
</gene>
<dbReference type="InterPro" id="IPR013785">
    <property type="entry name" value="Aldolase_TIM"/>
</dbReference>
<dbReference type="Pfam" id="PF01081">
    <property type="entry name" value="Aldolase"/>
    <property type="match status" value="1"/>
</dbReference>
<dbReference type="EMBL" id="RPFJ01000005">
    <property type="protein sequence ID" value="RPD99111.1"/>
    <property type="molecule type" value="Genomic_DNA"/>
</dbReference>
<evidence type="ECO:0000256" key="2">
    <source>
        <dbReference type="ARBA" id="ARBA00006906"/>
    </source>
</evidence>
<keyword evidence="7" id="KW-1185">Reference proteome</keyword>
<evidence type="ECO:0000313" key="6">
    <source>
        <dbReference type="EMBL" id="RPD99111.1"/>
    </source>
</evidence>
<dbReference type="GO" id="GO:0016829">
    <property type="term" value="F:lyase activity"/>
    <property type="evidence" value="ECO:0007669"/>
    <property type="project" value="UniProtKB-KW"/>
</dbReference>
<accession>A0A3N4NS01</accession>
<protein>
    <recommendedName>
        <fullName evidence="8">Bifunctional 4-hydroxy-2-oxoglutarate aldolase/2-dehydro-3-deoxy-phosphogluconate aldolase</fullName>
    </recommendedName>
</protein>
<dbReference type="InterPro" id="IPR000887">
    <property type="entry name" value="Aldlse_KDPG_KHG"/>
</dbReference>
<dbReference type="Gene3D" id="3.20.20.70">
    <property type="entry name" value="Aldolase class I"/>
    <property type="match status" value="1"/>
</dbReference>
<evidence type="ECO:0008006" key="8">
    <source>
        <dbReference type="Google" id="ProtNLM"/>
    </source>
</evidence>
<comment type="caution">
    <text evidence="6">The sequence shown here is derived from an EMBL/GenBank/DDBJ whole genome shotgun (WGS) entry which is preliminary data.</text>
</comment>
<organism evidence="6 7">
    <name type="scientific">Aureibaculum marinum</name>
    <dbReference type="NCBI Taxonomy" id="2487930"/>
    <lineage>
        <taxon>Bacteria</taxon>
        <taxon>Pseudomonadati</taxon>
        <taxon>Bacteroidota</taxon>
        <taxon>Flavobacteriia</taxon>
        <taxon>Flavobacteriales</taxon>
        <taxon>Flavobacteriaceae</taxon>
        <taxon>Aureibaculum</taxon>
    </lineage>
</organism>
<reference evidence="6 7" key="1">
    <citation type="submission" date="2018-11" db="EMBL/GenBank/DDBJ databases">
        <title>Aureibaculum marinum gen. nov., sp. nov., a member of the family Flavobacteriaceae isolated from the Bohai Sea.</title>
        <authorList>
            <person name="Ji X."/>
        </authorList>
    </citation>
    <scope>NUCLEOTIDE SEQUENCE [LARGE SCALE GENOMIC DNA]</scope>
    <source>
        <strain evidence="6 7">BH-SD17</strain>
    </source>
</reference>
<evidence type="ECO:0000256" key="1">
    <source>
        <dbReference type="ARBA" id="ARBA00004761"/>
    </source>
</evidence>
<dbReference type="AlphaFoldDB" id="A0A3N4NS01"/>
<dbReference type="PANTHER" id="PTHR30246:SF1">
    <property type="entry name" value="2-DEHYDRO-3-DEOXY-6-PHOSPHOGALACTONATE ALDOLASE-RELATED"/>
    <property type="match status" value="1"/>
</dbReference>
<comment type="subunit">
    <text evidence="3">Homotrimer.</text>
</comment>